<comment type="subcellular location">
    <subcellularLocation>
        <location evidence="1">Membrane</location>
        <topology evidence="1">Multi-pass membrane protein</topology>
    </subcellularLocation>
</comment>
<dbReference type="EMBL" id="NQWH01000004">
    <property type="protein sequence ID" value="PHP28916.1"/>
    <property type="molecule type" value="Genomic_DNA"/>
</dbReference>
<feature type="chain" id="PRO_5013619068" description="Solute-binding protein family 3/N-terminal domain-containing protein" evidence="9">
    <location>
        <begin position="29"/>
        <end position="359"/>
    </location>
</feature>
<evidence type="ECO:0000256" key="3">
    <source>
        <dbReference type="ARBA" id="ARBA00022692"/>
    </source>
</evidence>
<evidence type="ECO:0000256" key="9">
    <source>
        <dbReference type="SAM" id="SignalP"/>
    </source>
</evidence>
<evidence type="ECO:0000256" key="6">
    <source>
        <dbReference type="ARBA" id="ARBA00023136"/>
    </source>
</evidence>
<name>A0A2G1MJI7_9RHOB</name>
<feature type="transmembrane region" description="Helical" evidence="8">
    <location>
        <begin position="144"/>
        <end position="165"/>
    </location>
</feature>
<dbReference type="Gene3D" id="1.10.287.70">
    <property type="match status" value="1"/>
</dbReference>
<dbReference type="PANTHER" id="PTHR11537">
    <property type="entry name" value="VOLTAGE-GATED POTASSIUM CHANNEL"/>
    <property type="match status" value="1"/>
</dbReference>
<dbReference type="GO" id="GO:0005251">
    <property type="term" value="F:delayed rectifier potassium channel activity"/>
    <property type="evidence" value="ECO:0007669"/>
    <property type="project" value="TreeGrafter"/>
</dbReference>
<organism evidence="11 12">
    <name type="scientific">Limimaricola cinnabarinus</name>
    <dbReference type="NCBI Taxonomy" id="1125964"/>
    <lineage>
        <taxon>Bacteria</taxon>
        <taxon>Pseudomonadati</taxon>
        <taxon>Pseudomonadota</taxon>
        <taxon>Alphaproteobacteria</taxon>
        <taxon>Rhodobacterales</taxon>
        <taxon>Paracoccaceae</taxon>
        <taxon>Limimaricola</taxon>
    </lineage>
</organism>
<dbReference type="OrthoDB" id="9768183at2"/>
<keyword evidence="4 8" id="KW-1133">Transmembrane helix</keyword>
<keyword evidence="3 8" id="KW-0812">Transmembrane</keyword>
<evidence type="ECO:0000313" key="11">
    <source>
        <dbReference type="EMBL" id="PHP28916.1"/>
    </source>
</evidence>
<evidence type="ECO:0000256" key="5">
    <source>
        <dbReference type="ARBA" id="ARBA00023065"/>
    </source>
</evidence>
<keyword evidence="2" id="KW-0813">Transport</keyword>
<keyword evidence="12" id="KW-1185">Reference proteome</keyword>
<feature type="transmembrane region" description="Helical" evidence="8">
    <location>
        <begin position="177"/>
        <end position="198"/>
    </location>
</feature>
<dbReference type="SMART" id="SM00062">
    <property type="entry name" value="PBPb"/>
    <property type="match status" value="1"/>
</dbReference>
<comment type="caution">
    <text evidence="11">The sequence shown here is derived from an EMBL/GenBank/DDBJ whole genome shotgun (WGS) entry which is preliminary data.</text>
</comment>
<evidence type="ECO:0000256" key="4">
    <source>
        <dbReference type="ARBA" id="ARBA00022989"/>
    </source>
</evidence>
<gene>
    <name evidence="11" type="ORF">CJ301_04250</name>
</gene>
<keyword evidence="9" id="KW-0732">Signal</keyword>
<evidence type="ECO:0000256" key="2">
    <source>
        <dbReference type="ARBA" id="ARBA00022448"/>
    </source>
</evidence>
<dbReference type="GO" id="GO:0008076">
    <property type="term" value="C:voltage-gated potassium channel complex"/>
    <property type="evidence" value="ECO:0007669"/>
    <property type="project" value="InterPro"/>
</dbReference>
<dbReference type="GO" id="GO:0001508">
    <property type="term" value="P:action potential"/>
    <property type="evidence" value="ECO:0007669"/>
    <property type="project" value="TreeGrafter"/>
</dbReference>
<feature type="transmembrane region" description="Helical" evidence="8">
    <location>
        <begin position="210"/>
        <end position="233"/>
    </location>
</feature>
<dbReference type="Pfam" id="PF07885">
    <property type="entry name" value="Ion_trans_2"/>
    <property type="match status" value="1"/>
</dbReference>
<proteinExistence type="predicted"/>
<dbReference type="Gene3D" id="3.40.190.10">
    <property type="entry name" value="Periplasmic binding protein-like II"/>
    <property type="match status" value="2"/>
</dbReference>
<dbReference type="InterPro" id="IPR013099">
    <property type="entry name" value="K_chnl_dom"/>
</dbReference>
<sequence>MPITEGSPMKFLAPALLFLLVIGGNAQAQEAPSRTDPLVIGVFERPPYATRTNDGAWLGLAVDLWRLTAEAEGWAYEFRDVEGGEVADALARNRIHAALAVDATPEAEARLDFTHPLHTATMGVATQQRSMVLNVAQGFLTWQFLRLVLGISVLLLAVGALMWLLERRRNDGQFSRSPLRGLGDGFWWAGVTLTTIGYGDKAPITLSGRVVAMLWMLSGLAISAALTAAVVSLTDMRQSVQLPERFHEQRVGVVEGTTSASFLEAEGVDLRRYLSVAEALRAMQAGEVDTVAAAGPVLQTTISESGAFDTQVRRTELDPHYVSIALPEDSPLREPLNRALLTRLTSESGWNLVQRYLPE</sequence>
<keyword evidence="6 8" id="KW-0472">Membrane</keyword>
<dbReference type="Proteomes" id="UP000221860">
    <property type="component" value="Unassembled WGS sequence"/>
</dbReference>
<dbReference type="AlphaFoldDB" id="A0A2G1MJI7"/>
<dbReference type="PANTHER" id="PTHR11537:SF252">
    <property type="entry name" value="POTASSIUM VOLTAGE-GATED CHANNEL PROTEIN SHAW"/>
    <property type="match status" value="1"/>
</dbReference>
<dbReference type="SUPFAM" id="SSF53850">
    <property type="entry name" value="Periplasmic binding protein-like II"/>
    <property type="match status" value="1"/>
</dbReference>
<dbReference type="SUPFAM" id="SSF81324">
    <property type="entry name" value="Voltage-gated potassium channels"/>
    <property type="match status" value="1"/>
</dbReference>
<dbReference type="PRINTS" id="PR00169">
    <property type="entry name" value="KCHANNEL"/>
</dbReference>
<feature type="domain" description="Solute-binding protein family 3/N-terminal" evidence="10">
    <location>
        <begin position="37"/>
        <end position="359"/>
    </location>
</feature>
<evidence type="ECO:0000256" key="1">
    <source>
        <dbReference type="ARBA" id="ARBA00004141"/>
    </source>
</evidence>
<evidence type="ECO:0000256" key="8">
    <source>
        <dbReference type="SAM" id="Phobius"/>
    </source>
</evidence>
<evidence type="ECO:0000256" key="7">
    <source>
        <dbReference type="ARBA" id="ARBA00023303"/>
    </source>
</evidence>
<dbReference type="InterPro" id="IPR001638">
    <property type="entry name" value="Solute-binding_3/MltF_N"/>
</dbReference>
<reference evidence="11 12" key="1">
    <citation type="submission" date="2017-08" db="EMBL/GenBank/DDBJ databases">
        <title>Draft Genome Sequence of Loktanella cinnabarina Strain XM1, Isolated from Coastal Surface Water.</title>
        <authorList>
            <person name="Ma R."/>
            <person name="Wang J."/>
            <person name="Wang Q."/>
            <person name="Ma Z."/>
            <person name="Li J."/>
            <person name="Chen L."/>
        </authorList>
    </citation>
    <scope>NUCLEOTIDE SEQUENCE [LARGE SCALE GENOMIC DNA]</scope>
    <source>
        <strain evidence="11 12">XM1</strain>
    </source>
</reference>
<protein>
    <recommendedName>
        <fullName evidence="10">Solute-binding protein family 3/N-terminal domain-containing protein</fullName>
    </recommendedName>
</protein>
<dbReference type="InterPro" id="IPR028325">
    <property type="entry name" value="VG_K_chnl"/>
</dbReference>
<accession>A0A2G1MJI7</accession>
<evidence type="ECO:0000259" key="10">
    <source>
        <dbReference type="SMART" id="SM00062"/>
    </source>
</evidence>
<keyword evidence="7" id="KW-0407">Ion channel</keyword>
<feature type="signal peptide" evidence="9">
    <location>
        <begin position="1"/>
        <end position="28"/>
    </location>
</feature>
<dbReference type="Pfam" id="PF00497">
    <property type="entry name" value="SBP_bac_3"/>
    <property type="match status" value="1"/>
</dbReference>
<evidence type="ECO:0000313" key="12">
    <source>
        <dbReference type="Proteomes" id="UP000221860"/>
    </source>
</evidence>
<keyword evidence="5" id="KW-0406">Ion transport</keyword>